<dbReference type="EMBL" id="QRDW01000001">
    <property type="protein sequence ID" value="RED53438.1"/>
    <property type="molecule type" value="Genomic_DNA"/>
</dbReference>
<organism evidence="5 6">
    <name type="scientific">Aestuariispira insulae</name>
    <dbReference type="NCBI Taxonomy" id="1461337"/>
    <lineage>
        <taxon>Bacteria</taxon>
        <taxon>Pseudomonadati</taxon>
        <taxon>Pseudomonadota</taxon>
        <taxon>Alphaproteobacteria</taxon>
        <taxon>Rhodospirillales</taxon>
        <taxon>Kiloniellaceae</taxon>
        <taxon>Aestuariispira</taxon>
    </lineage>
</organism>
<evidence type="ECO:0000313" key="6">
    <source>
        <dbReference type="Proteomes" id="UP000256845"/>
    </source>
</evidence>
<dbReference type="InterPro" id="IPR036282">
    <property type="entry name" value="Glutathione-S-Trfase_C_sf"/>
</dbReference>
<dbReference type="CDD" id="cd03190">
    <property type="entry name" value="GST_C_Omega_like"/>
    <property type="match status" value="1"/>
</dbReference>
<dbReference type="Proteomes" id="UP000256845">
    <property type="component" value="Unassembled WGS sequence"/>
</dbReference>
<sequence length="307" mass="34894">MGMLVKGRWRDEDQLHINGHYQRPVSVFDGEIEGEHLKQARNQPGRYVLIGSASCPWSHRCILVRAVEGLEGMIPIHLAHGPRVEGYALDGGKEWPIPGTRNTARHLHQLYSLSEPAYTGRSTVPVLWDRETCRIVSNESSQIVAFLAALGGRGRLFPTPTAAAQEELQLRMHEALNNGVYRAGFAESQEAYDEAVVEVFTMMDELEERLGDHSFLMGKALSYADLQLFVTLVRFDPVYYILHRCCLKRLVDYPRLWRWARRIYQMPGVSDTVDWGAICRASYANDTRHAQPAIVPVLPLADWWQLP</sequence>
<feature type="binding site" evidence="2">
    <location>
        <begin position="139"/>
        <end position="140"/>
    </location>
    <ligand>
        <name>glutathione</name>
        <dbReference type="ChEBI" id="CHEBI:57925"/>
    </ligand>
</feature>
<dbReference type="InterPro" id="IPR036249">
    <property type="entry name" value="Thioredoxin-like_sf"/>
</dbReference>
<reference evidence="5 6" key="1">
    <citation type="submission" date="2018-07" db="EMBL/GenBank/DDBJ databases">
        <title>Genomic Encyclopedia of Type Strains, Phase III (KMG-III): the genomes of soil and plant-associated and newly described type strains.</title>
        <authorList>
            <person name="Whitman W."/>
        </authorList>
    </citation>
    <scope>NUCLEOTIDE SEQUENCE [LARGE SCALE GENOMIC DNA]</scope>
    <source>
        <strain evidence="5 6">CECT 8488</strain>
    </source>
</reference>
<keyword evidence="5" id="KW-0808">Transferase</keyword>
<gene>
    <name evidence="5" type="ORF">DFP90_101227</name>
</gene>
<dbReference type="RefSeq" id="WP_115934579.1">
    <property type="nucleotide sequence ID" value="NZ_QRDW01000001.1"/>
</dbReference>
<feature type="binding site" evidence="2">
    <location>
        <begin position="121"/>
        <end position="124"/>
    </location>
    <ligand>
        <name>glutathione</name>
        <dbReference type="ChEBI" id="CHEBI:57925"/>
    </ligand>
</feature>
<feature type="site" description="Lowers pKa of active site Cys" evidence="3">
    <location>
        <position position="239"/>
    </location>
</feature>
<feature type="active site" description="Proton donor/acceptor" evidence="1">
    <location>
        <position position="181"/>
    </location>
</feature>
<dbReference type="InterPro" id="IPR047047">
    <property type="entry name" value="GST_Omega-like_C"/>
</dbReference>
<dbReference type="Pfam" id="PF13409">
    <property type="entry name" value="GST_N_2"/>
    <property type="match status" value="1"/>
</dbReference>
<feature type="domain" description="GST C-terminal" evidence="4">
    <location>
        <begin position="157"/>
        <end position="293"/>
    </location>
</feature>
<dbReference type="PANTHER" id="PTHR32419:SF6">
    <property type="entry name" value="GLUTATHIONE S-TRANSFERASE OMEGA-LIKE 1-RELATED"/>
    <property type="match status" value="1"/>
</dbReference>
<dbReference type="SUPFAM" id="SSF47616">
    <property type="entry name" value="GST C-terminal domain-like"/>
    <property type="match status" value="1"/>
</dbReference>
<accession>A0A3D9HVC2</accession>
<dbReference type="InterPro" id="IPR016639">
    <property type="entry name" value="GST_Omega/GSH"/>
</dbReference>
<evidence type="ECO:0000259" key="4">
    <source>
        <dbReference type="PROSITE" id="PS50405"/>
    </source>
</evidence>
<dbReference type="Pfam" id="PF13410">
    <property type="entry name" value="GST_C_2"/>
    <property type="match status" value="1"/>
</dbReference>
<dbReference type="SUPFAM" id="SSF52833">
    <property type="entry name" value="Thioredoxin-like"/>
    <property type="match status" value="1"/>
</dbReference>
<evidence type="ECO:0000256" key="1">
    <source>
        <dbReference type="PIRSR" id="PIRSR015753-1"/>
    </source>
</evidence>
<dbReference type="InterPro" id="IPR010987">
    <property type="entry name" value="Glutathione-S-Trfase_C-like"/>
</dbReference>
<keyword evidence="6" id="KW-1185">Reference proteome</keyword>
<dbReference type="InterPro" id="IPR004045">
    <property type="entry name" value="Glutathione_S-Trfase_N"/>
</dbReference>
<dbReference type="PROSITE" id="PS50405">
    <property type="entry name" value="GST_CTER"/>
    <property type="match status" value="1"/>
</dbReference>
<dbReference type="AlphaFoldDB" id="A0A3D9HVC2"/>
<name>A0A3D9HVC2_9PROT</name>
<dbReference type="PANTHER" id="PTHR32419">
    <property type="entry name" value="GLUTATHIONYL-HYDROQUINONE REDUCTASE"/>
    <property type="match status" value="1"/>
</dbReference>
<evidence type="ECO:0000256" key="2">
    <source>
        <dbReference type="PIRSR" id="PIRSR015753-2"/>
    </source>
</evidence>
<feature type="active site" description="Nucleophile" evidence="1">
    <location>
        <position position="55"/>
    </location>
</feature>
<dbReference type="OrthoDB" id="7849125at2"/>
<evidence type="ECO:0000256" key="3">
    <source>
        <dbReference type="PIRSR" id="PIRSR015753-3"/>
    </source>
</evidence>
<dbReference type="GO" id="GO:0005737">
    <property type="term" value="C:cytoplasm"/>
    <property type="evidence" value="ECO:0007669"/>
    <property type="project" value="TreeGrafter"/>
</dbReference>
<dbReference type="Gene3D" id="1.20.1050.10">
    <property type="match status" value="1"/>
</dbReference>
<evidence type="ECO:0000313" key="5">
    <source>
        <dbReference type="EMBL" id="RED53438.1"/>
    </source>
</evidence>
<protein>
    <submittedName>
        <fullName evidence="5">Putative glutathione S-transferase</fullName>
    </submittedName>
</protein>
<proteinExistence type="predicted"/>
<comment type="caution">
    <text evidence="5">The sequence shown here is derived from an EMBL/GenBank/DDBJ whole genome shotgun (WGS) entry which is preliminary data.</text>
</comment>
<dbReference type="GO" id="GO:0004364">
    <property type="term" value="F:glutathione transferase activity"/>
    <property type="evidence" value="ECO:0007669"/>
    <property type="project" value="InterPro"/>
</dbReference>
<dbReference type="PIRSF" id="PIRSF015753">
    <property type="entry name" value="GST"/>
    <property type="match status" value="1"/>
</dbReference>
<dbReference type="Gene3D" id="3.40.30.10">
    <property type="entry name" value="Glutaredoxin"/>
    <property type="match status" value="1"/>
</dbReference>